<dbReference type="InterPro" id="IPR036291">
    <property type="entry name" value="NAD(P)-bd_dom_sf"/>
</dbReference>
<keyword evidence="2" id="KW-0472">Membrane</keyword>
<dbReference type="SUPFAM" id="SSF51735">
    <property type="entry name" value="NAD(P)-binding Rossmann-fold domains"/>
    <property type="match status" value="1"/>
</dbReference>
<evidence type="ECO:0000313" key="4">
    <source>
        <dbReference type="EMBL" id="RDL34459.1"/>
    </source>
</evidence>
<comment type="caution">
    <text evidence="4">The sequence shown here is derived from an EMBL/GenBank/DDBJ whole genome shotgun (WGS) entry which is preliminary data.</text>
</comment>
<dbReference type="GO" id="GO:0005886">
    <property type="term" value="C:plasma membrane"/>
    <property type="evidence" value="ECO:0007669"/>
    <property type="project" value="TreeGrafter"/>
</dbReference>
<dbReference type="GO" id="GO:0009247">
    <property type="term" value="P:glycolipid biosynthetic process"/>
    <property type="evidence" value="ECO:0007669"/>
    <property type="project" value="TreeGrafter"/>
</dbReference>
<keyword evidence="2" id="KW-1133">Transmembrane helix</keyword>
<reference evidence="4 5" key="1">
    <citation type="journal article" date="2018" name="IMA Fungus">
        <title>IMA Genome-F 9: Draft genome sequence of Annulohypoxylon stygium, Aspergillus mulundensis, Berkeleyomyces basicola (syn. Thielaviopsis basicola), Ceratocystis smalleyi, two Cercospora beticola strains, Coleophoma cylindrospora, Fusarium fracticaudum, Phialophora cf. hyalina, and Morchella septimelata.</title>
        <authorList>
            <person name="Wingfield B.D."/>
            <person name="Bills G.F."/>
            <person name="Dong Y."/>
            <person name="Huang W."/>
            <person name="Nel W.J."/>
            <person name="Swalarsk-Parry B.S."/>
            <person name="Vaghefi N."/>
            <person name="Wilken P.M."/>
            <person name="An Z."/>
            <person name="de Beer Z.W."/>
            <person name="De Vos L."/>
            <person name="Chen L."/>
            <person name="Duong T.A."/>
            <person name="Gao Y."/>
            <person name="Hammerbacher A."/>
            <person name="Kikkert J.R."/>
            <person name="Li Y."/>
            <person name="Li H."/>
            <person name="Li K."/>
            <person name="Li Q."/>
            <person name="Liu X."/>
            <person name="Ma X."/>
            <person name="Naidoo K."/>
            <person name="Pethybridge S.J."/>
            <person name="Sun J."/>
            <person name="Steenkamp E.T."/>
            <person name="van der Nest M.A."/>
            <person name="van Wyk S."/>
            <person name="Wingfield M.J."/>
            <person name="Xiong C."/>
            <person name="Yue Q."/>
            <person name="Zhang X."/>
        </authorList>
    </citation>
    <scope>NUCLEOTIDE SEQUENCE [LARGE SCALE GENOMIC DNA]</scope>
    <source>
        <strain evidence="4 5">BP 5553</strain>
    </source>
</reference>
<dbReference type="Proteomes" id="UP000254866">
    <property type="component" value="Unassembled WGS sequence"/>
</dbReference>
<dbReference type="EMBL" id="NPIC01000007">
    <property type="protein sequence ID" value="RDL34459.1"/>
    <property type="molecule type" value="Genomic_DNA"/>
</dbReference>
<feature type="transmembrane region" description="Helical" evidence="2">
    <location>
        <begin position="282"/>
        <end position="303"/>
    </location>
</feature>
<proteinExistence type="inferred from homology"/>
<dbReference type="Gene3D" id="3.40.50.720">
    <property type="entry name" value="NAD(P)-binding Rossmann-like Domain"/>
    <property type="match status" value="1"/>
</dbReference>
<name>A0A370TGY1_9HELO</name>
<keyword evidence="5" id="KW-1185">Reference proteome</keyword>
<dbReference type="OrthoDB" id="10268090at2759"/>
<dbReference type="InterPro" id="IPR051276">
    <property type="entry name" value="Saccharopine_DH-like_oxidrdct"/>
</dbReference>
<feature type="domain" description="Saccharopine dehydrogenase NADP binding" evidence="3">
    <location>
        <begin position="10"/>
        <end position="138"/>
    </location>
</feature>
<dbReference type="AlphaFoldDB" id="A0A370TGY1"/>
<dbReference type="PANTHER" id="PTHR12286">
    <property type="entry name" value="SACCHAROPINE DEHYDROGENASE-LIKE OXIDOREDUCTASE"/>
    <property type="match status" value="1"/>
</dbReference>
<evidence type="ECO:0000256" key="1">
    <source>
        <dbReference type="ARBA" id="ARBA00038048"/>
    </source>
</evidence>
<dbReference type="GO" id="GO:0005811">
    <property type="term" value="C:lipid droplet"/>
    <property type="evidence" value="ECO:0007669"/>
    <property type="project" value="TreeGrafter"/>
</dbReference>
<evidence type="ECO:0000313" key="5">
    <source>
        <dbReference type="Proteomes" id="UP000254866"/>
    </source>
</evidence>
<dbReference type="RefSeq" id="XP_031867441.1">
    <property type="nucleotide sequence ID" value="XM_032016210.1"/>
</dbReference>
<accession>A0A370TGY1</accession>
<dbReference type="GO" id="GO:0005739">
    <property type="term" value="C:mitochondrion"/>
    <property type="evidence" value="ECO:0007669"/>
    <property type="project" value="TreeGrafter"/>
</dbReference>
<comment type="similarity">
    <text evidence="1">Belongs to the saccharopine dehydrogenase family.</text>
</comment>
<gene>
    <name evidence="4" type="ORF">BP5553_07587</name>
</gene>
<evidence type="ECO:0000259" key="3">
    <source>
        <dbReference type="Pfam" id="PF03435"/>
    </source>
</evidence>
<sequence>MSAPRLYDLVVLGATGYTGKLTAEFIATNLPIDLKWAIAGRSSSKLQAIAAGCKTLNPDRIQPAIEICNLNDEESSVLAKKTTLLIAAVGPYSLHGEHTFKACAENGTHYLDITGEVVWVTHMIKKYESIAQASGSIMIPQIGLDSAPADMVTWALVDMIRKEFSAPTKEVILSVKISGMPSGGTLNTVFSLMDVYSLKDIVAAHKPYALSPIPRPKIQDPAPWATRMFGVRTVPGLGILTTYFFVAADKPLVGRSWGLLGGPDFYGPNFHFSEYMKVGNHFAAVMVHFGLVFGSILLSIPLFRKFMKGIVTQPGEGASEEQSRNDRLEYKAIGNPDVQSSDSPKAICKAAYKGSAYQFTAACISSAAISILRDEHKLTGGIYTPACLGQKFVDRLETAGFKFEKTISES</sequence>
<evidence type="ECO:0000256" key="2">
    <source>
        <dbReference type="SAM" id="Phobius"/>
    </source>
</evidence>
<organism evidence="4 5">
    <name type="scientific">Venustampulla echinocandica</name>
    <dbReference type="NCBI Taxonomy" id="2656787"/>
    <lineage>
        <taxon>Eukaryota</taxon>
        <taxon>Fungi</taxon>
        <taxon>Dikarya</taxon>
        <taxon>Ascomycota</taxon>
        <taxon>Pezizomycotina</taxon>
        <taxon>Leotiomycetes</taxon>
        <taxon>Helotiales</taxon>
        <taxon>Pleuroascaceae</taxon>
        <taxon>Venustampulla</taxon>
    </lineage>
</organism>
<protein>
    <recommendedName>
        <fullName evidence="3">Saccharopine dehydrogenase NADP binding domain-containing protein</fullName>
    </recommendedName>
</protein>
<dbReference type="GeneID" id="43600436"/>
<dbReference type="PANTHER" id="PTHR12286:SF5">
    <property type="entry name" value="SACCHAROPINE DEHYDROGENASE-LIKE OXIDOREDUCTASE"/>
    <property type="match status" value="1"/>
</dbReference>
<dbReference type="InterPro" id="IPR005097">
    <property type="entry name" value="Sacchrp_dh_NADP-bd"/>
</dbReference>
<dbReference type="Pfam" id="PF03435">
    <property type="entry name" value="Sacchrp_dh_NADP"/>
    <property type="match status" value="1"/>
</dbReference>
<keyword evidence="2" id="KW-0812">Transmembrane</keyword>